<comment type="cofactor">
    <cofactor evidence="1">
        <name>L-ascorbate</name>
        <dbReference type="ChEBI" id="CHEBI:38290"/>
    </cofactor>
</comment>
<reference evidence="5" key="1">
    <citation type="submission" date="2023-10" db="EMBL/GenBank/DDBJ databases">
        <authorList>
            <person name="Chen Y."/>
            <person name="Shah S."/>
            <person name="Dougan E. K."/>
            <person name="Thang M."/>
            <person name="Chan C."/>
        </authorList>
    </citation>
    <scope>NUCLEOTIDE SEQUENCE [LARGE SCALE GENOMIC DNA]</scope>
</reference>
<organism evidence="5 6">
    <name type="scientific">Prorocentrum cordatum</name>
    <dbReference type="NCBI Taxonomy" id="2364126"/>
    <lineage>
        <taxon>Eukaryota</taxon>
        <taxon>Sar</taxon>
        <taxon>Alveolata</taxon>
        <taxon>Dinophyceae</taxon>
        <taxon>Prorocentrales</taxon>
        <taxon>Prorocentraceae</taxon>
        <taxon>Prorocentrum</taxon>
    </lineage>
</organism>
<sequence length="328" mass="34940">MAAGRTPSVLLRCLRRVHTRSALVPSSVLLGAGAAAGGAALAEWRELNAPRELAAERTLPDSRAGSLLAAVRLPMLLDEGEIEEVLELGREVKAAGGATEYRLGSSAHSVVRSADAGSDPASASSSSPWHTTFLHTGHLFQQRLPALSLKLRQAVLSTDGLNWGICRKAAASLSGSNVAGEPLDEVRMRTIELHEVGPGGALPQRDHVDSGSCVTLDVMLCRPGVDFEGGALELPPAIDVAKPGVFPEFLQGDALVFPSHKFHCVHPVSSGLRRVLVIEFWCGEDRSCPHRCHQHYGTCKAAGGGSRWQDQVHRLCMASAVEDPVKPW</sequence>
<keyword evidence="2" id="KW-0223">Dioxygenase</keyword>
<evidence type="ECO:0000313" key="6">
    <source>
        <dbReference type="Proteomes" id="UP001189429"/>
    </source>
</evidence>
<name>A0ABN9PYZ1_9DINO</name>
<evidence type="ECO:0000313" key="5">
    <source>
        <dbReference type="EMBL" id="CAK0798557.1"/>
    </source>
</evidence>
<evidence type="ECO:0000256" key="1">
    <source>
        <dbReference type="ARBA" id="ARBA00001961"/>
    </source>
</evidence>
<dbReference type="Proteomes" id="UP001189429">
    <property type="component" value="Unassembled WGS sequence"/>
</dbReference>
<accession>A0ABN9PYZ1</accession>
<protein>
    <recommendedName>
        <fullName evidence="4">Prolyl 4-hydroxylase alpha subunit domain-containing protein</fullName>
    </recommendedName>
</protein>
<evidence type="ECO:0000256" key="3">
    <source>
        <dbReference type="ARBA" id="ARBA00023002"/>
    </source>
</evidence>
<dbReference type="SMART" id="SM00702">
    <property type="entry name" value="P4Hc"/>
    <property type="match status" value="1"/>
</dbReference>
<comment type="caution">
    <text evidence="5">The sequence shown here is derived from an EMBL/GenBank/DDBJ whole genome shotgun (WGS) entry which is preliminary data.</text>
</comment>
<proteinExistence type="predicted"/>
<dbReference type="EMBL" id="CAUYUJ010001969">
    <property type="protein sequence ID" value="CAK0798557.1"/>
    <property type="molecule type" value="Genomic_DNA"/>
</dbReference>
<gene>
    <name evidence="5" type="ORF">PCOR1329_LOCUS7275</name>
</gene>
<dbReference type="InterPro" id="IPR006620">
    <property type="entry name" value="Pro_4_hyd_alph"/>
</dbReference>
<dbReference type="Gene3D" id="2.60.120.620">
    <property type="entry name" value="q2cbj1_9rhob like domain"/>
    <property type="match status" value="1"/>
</dbReference>
<evidence type="ECO:0000259" key="4">
    <source>
        <dbReference type="SMART" id="SM00702"/>
    </source>
</evidence>
<feature type="domain" description="Prolyl 4-hydroxylase alpha subunit" evidence="4">
    <location>
        <begin position="68"/>
        <end position="281"/>
    </location>
</feature>
<keyword evidence="6" id="KW-1185">Reference proteome</keyword>
<keyword evidence="3" id="KW-0560">Oxidoreductase</keyword>
<evidence type="ECO:0000256" key="2">
    <source>
        <dbReference type="ARBA" id="ARBA00022964"/>
    </source>
</evidence>